<proteinExistence type="predicted"/>
<evidence type="ECO:0000313" key="2">
    <source>
        <dbReference type="Proteomes" id="UP000031014"/>
    </source>
</evidence>
<organism evidence="1 2">
    <name type="scientific">Mesobacillus selenatarsenatis (strain DSM 18680 / JCM 14380 / FERM P-15431 / SF-1)</name>
    <dbReference type="NCBI Taxonomy" id="1321606"/>
    <lineage>
        <taxon>Bacteria</taxon>
        <taxon>Bacillati</taxon>
        <taxon>Bacillota</taxon>
        <taxon>Bacilli</taxon>
        <taxon>Bacillales</taxon>
        <taxon>Bacillaceae</taxon>
        <taxon>Mesobacillus</taxon>
    </lineage>
</organism>
<name>A0A0A8XBN1_MESS1</name>
<gene>
    <name evidence="1" type="ORF">SAMD00020551_4919</name>
</gene>
<dbReference type="Proteomes" id="UP000031014">
    <property type="component" value="Unassembled WGS sequence"/>
</dbReference>
<keyword evidence="2" id="KW-1185">Reference proteome</keyword>
<dbReference type="STRING" id="1321606.SAMD00020551_4919"/>
<dbReference type="EMBL" id="BASE01000136">
    <property type="protein sequence ID" value="GAM16689.1"/>
    <property type="molecule type" value="Genomic_DNA"/>
</dbReference>
<accession>A0A0A8XBN1</accession>
<protein>
    <submittedName>
        <fullName evidence="1">Uncharacterized protein</fullName>
    </submittedName>
</protein>
<evidence type="ECO:0000313" key="1">
    <source>
        <dbReference type="EMBL" id="GAM16689.1"/>
    </source>
</evidence>
<dbReference type="AlphaFoldDB" id="A0A0A8XBN1"/>
<sequence>MTSKLGLFPPANSSGDTWISWEMKLDQQMEAVFWLSSIDGLRYNSIKNPVRKEVG</sequence>
<comment type="caution">
    <text evidence="1">The sequence shown here is derived from an EMBL/GenBank/DDBJ whole genome shotgun (WGS) entry which is preliminary data.</text>
</comment>
<reference evidence="1 2" key="1">
    <citation type="submission" date="2013-06" db="EMBL/GenBank/DDBJ databases">
        <title>Whole genome shotgun sequence of Bacillus selenatarsenatis SF-1.</title>
        <authorList>
            <person name="Kuroda M."/>
            <person name="Sei K."/>
            <person name="Yamashita M."/>
            <person name="Ike M."/>
        </authorList>
    </citation>
    <scope>NUCLEOTIDE SEQUENCE [LARGE SCALE GENOMIC DNA]</scope>
    <source>
        <strain evidence="1 2">SF-1</strain>
    </source>
</reference>